<dbReference type="Gene3D" id="3.10.10.10">
    <property type="entry name" value="HIV Type 1 Reverse Transcriptase, subunit A, domain 1"/>
    <property type="match status" value="1"/>
</dbReference>
<dbReference type="Pfam" id="PF00078">
    <property type="entry name" value="RVT_1"/>
    <property type="match status" value="1"/>
</dbReference>
<accession>A0ABM4WPV7</accession>
<dbReference type="InterPro" id="IPR036875">
    <property type="entry name" value="Znf_CCHC_sf"/>
</dbReference>
<dbReference type="Gene3D" id="4.10.60.10">
    <property type="entry name" value="Zinc finger, CCHC-type"/>
    <property type="match status" value="1"/>
</dbReference>
<feature type="domain" description="CCHC-type" evidence="3">
    <location>
        <begin position="148"/>
        <end position="163"/>
    </location>
</feature>
<feature type="compositionally biased region" description="Basic and acidic residues" evidence="2">
    <location>
        <begin position="164"/>
        <end position="179"/>
    </location>
</feature>
<feature type="region of interest" description="Disordered" evidence="2">
    <location>
        <begin position="161"/>
        <end position="181"/>
    </location>
</feature>
<dbReference type="Pfam" id="PF00098">
    <property type="entry name" value="zf-CCHC"/>
    <property type="match status" value="1"/>
</dbReference>
<dbReference type="InterPro" id="IPR043128">
    <property type="entry name" value="Rev_trsase/Diguanyl_cyclase"/>
</dbReference>
<reference evidence="5" key="1">
    <citation type="submission" date="2025-08" db="UniProtKB">
        <authorList>
            <consortium name="RefSeq"/>
        </authorList>
    </citation>
    <scope>IDENTIFICATION</scope>
    <source>
        <tissue evidence="5">Leaves</tissue>
    </source>
</reference>
<dbReference type="GeneID" id="140036346"/>
<dbReference type="CDD" id="cd00303">
    <property type="entry name" value="retropepsin_like"/>
    <property type="match status" value="1"/>
</dbReference>
<dbReference type="InterPro" id="IPR043502">
    <property type="entry name" value="DNA/RNA_pol_sf"/>
</dbReference>
<dbReference type="SMART" id="SM00343">
    <property type="entry name" value="ZnF_C2HC"/>
    <property type="match status" value="1"/>
</dbReference>
<evidence type="ECO:0000259" key="3">
    <source>
        <dbReference type="PROSITE" id="PS50158"/>
    </source>
</evidence>
<dbReference type="SUPFAM" id="SSF56672">
    <property type="entry name" value="DNA/RNA polymerases"/>
    <property type="match status" value="1"/>
</dbReference>
<name>A0ABM4WPV7_COFAR</name>
<sequence>MSVVEYAHKFTTLGRFSPTILADESLLKMLRYKNGLLSEIQVGMVNAATPSYSAMYEASLRTEAEIVRIKEVEKAKHSRPIDVMGNPNDPRQKGVFRLVKRVKVNIKDTSGSGKAVGRVARNNTPIAPECTYCHRRHPGECHWKTGACFNCGQVGHRAKNCPKPPRDVTKGPKASDARPKANARVHAMTDMEIEGIDDVVTGALSINSVPAYVLFDCGASHSFVSKRFVRLLNMVPEWLDDPYRVFTPGNKILVSHIRYKGCQIDVGGREFDADLVQIGMNDFDVILGMDWLAKNFAQIDCRHKRVKFALPEEGELVYQGNVRKDKNKPSKYLLTSIQAIRALRKGAKGYLEYVMDSTSEVLPLDKIPIVREFPDVFPEDLPGIPPNREIEFEIDLIPGSEPISRPPYRMAPAELRELKEQLQELMDKKFIRPSVSPWGTPVLFVRKKDGTLRLCIDYRELNKITIKNKYPLPRIDDLFDQLKGARVFSKIDLRSGYHQLKIKEGDIAKTAFRTRYGH</sequence>
<dbReference type="CDD" id="cd01647">
    <property type="entry name" value="RT_LTR"/>
    <property type="match status" value="1"/>
</dbReference>
<dbReference type="PANTHER" id="PTHR15503:SF45">
    <property type="entry name" value="RNA-DIRECTED DNA POLYMERASE HOMOLOG"/>
    <property type="match status" value="1"/>
</dbReference>
<dbReference type="InterPro" id="IPR000477">
    <property type="entry name" value="RT_dom"/>
</dbReference>
<dbReference type="InterPro" id="IPR001878">
    <property type="entry name" value="Znf_CCHC"/>
</dbReference>
<dbReference type="RefSeq" id="XP_071933816.1">
    <property type="nucleotide sequence ID" value="XM_072077715.1"/>
</dbReference>
<keyword evidence="1" id="KW-0863">Zinc-finger</keyword>
<organism evidence="4 5">
    <name type="scientific">Coffea arabica</name>
    <name type="common">Arabian coffee</name>
    <dbReference type="NCBI Taxonomy" id="13443"/>
    <lineage>
        <taxon>Eukaryota</taxon>
        <taxon>Viridiplantae</taxon>
        <taxon>Streptophyta</taxon>
        <taxon>Embryophyta</taxon>
        <taxon>Tracheophyta</taxon>
        <taxon>Spermatophyta</taxon>
        <taxon>Magnoliopsida</taxon>
        <taxon>eudicotyledons</taxon>
        <taxon>Gunneridae</taxon>
        <taxon>Pentapetalae</taxon>
        <taxon>asterids</taxon>
        <taxon>lamiids</taxon>
        <taxon>Gentianales</taxon>
        <taxon>Rubiaceae</taxon>
        <taxon>Ixoroideae</taxon>
        <taxon>Gardenieae complex</taxon>
        <taxon>Bertiereae - Coffeeae clade</taxon>
        <taxon>Coffeeae</taxon>
        <taxon>Coffea</taxon>
    </lineage>
</organism>
<dbReference type="SUPFAM" id="SSF57756">
    <property type="entry name" value="Retrovirus zinc finger-like domains"/>
    <property type="match status" value="1"/>
</dbReference>
<keyword evidence="1" id="KW-0479">Metal-binding</keyword>
<dbReference type="Proteomes" id="UP001652660">
    <property type="component" value="Chromosome 2e"/>
</dbReference>
<dbReference type="SUPFAM" id="SSF50630">
    <property type="entry name" value="Acid proteases"/>
    <property type="match status" value="1"/>
</dbReference>
<dbReference type="InterPro" id="IPR021109">
    <property type="entry name" value="Peptidase_aspartic_dom_sf"/>
</dbReference>
<dbReference type="InterPro" id="IPR032567">
    <property type="entry name" value="RTL1-rel"/>
</dbReference>
<keyword evidence="4" id="KW-1185">Reference proteome</keyword>
<dbReference type="Pfam" id="PF08284">
    <property type="entry name" value="RVP_2"/>
    <property type="match status" value="1"/>
</dbReference>
<proteinExistence type="predicted"/>
<protein>
    <recommendedName>
        <fullName evidence="3">CCHC-type domain-containing protein</fullName>
    </recommendedName>
</protein>
<dbReference type="PROSITE" id="PS50158">
    <property type="entry name" value="ZF_CCHC"/>
    <property type="match status" value="1"/>
</dbReference>
<dbReference type="PANTHER" id="PTHR15503">
    <property type="entry name" value="LDOC1 RELATED"/>
    <property type="match status" value="1"/>
</dbReference>
<evidence type="ECO:0000256" key="2">
    <source>
        <dbReference type="SAM" id="MobiDB-lite"/>
    </source>
</evidence>
<gene>
    <name evidence="5" type="primary">LOC140036346</name>
</gene>
<keyword evidence="1" id="KW-0862">Zinc</keyword>
<evidence type="ECO:0000313" key="4">
    <source>
        <dbReference type="Proteomes" id="UP001652660"/>
    </source>
</evidence>
<dbReference type="Gene3D" id="2.40.70.10">
    <property type="entry name" value="Acid Proteases"/>
    <property type="match status" value="1"/>
</dbReference>
<evidence type="ECO:0000256" key="1">
    <source>
        <dbReference type="PROSITE-ProRule" id="PRU00047"/>
    </source>
</evidence>
<evidence type="ECO:0000313" key="5">
    <source>
        <dbReference type="RefSeq" id="XP_071933816.1"/>
    </source>
</evidence>
<dbReference type="Gene3D" id="3.30.70.270">
    <property type="match status" value="1"/>
</dbReference>